<keyword evidence="2" id="KW-0805">Transcription regulation</keyword>
<evidence type="ECO:0000256" key="4">
    <source>
        <dbReference type="ARBA" id="ARBA00023163"/>
    </source>
</evidence>
<dbReference type="SUPFAM" id="SSF46785">
    <property type="entry name" value="Winged helix' DNA-binding domain"/>
    <property type="match status" value="1"/>
</dbReference>
<dbReference type="SUPFAM" id="SSF53850">
    <property type="entry name" value="Periplasmic binding protein-like II"/>
    <property type="match status" value="1"/>
</dbReference>
<keyword evidence="4" id="KW-0804">Transcription</keyword>
<dbReference type="InterPro" id="IPR036390">
    <property type="entry name" value="WH_DNA-bd_sf"/>
</dbReference>
<dbReference type="InterPro" id="IPR036388">
    <property type="entry name" value="WH-like_DNA-bd_sf"/>
</dbReference>
<evidence type="ECO:0000313" key="7">
    <source>
        <dbReference type="Proteomes" id="UP001528672"/>
    </source>
</evidence>
<keyword evidence="3" id="KW-0238">DNA-binding</keyword>
<feature type="domain" description="HTH lysR-type" evidence="5">
    <location>
        <begin position="6"/>
        <end position="63"/>
    </location>
</feature>
<organism evidence="6 7">
    <name type="scientific">Curvibacter microcysteis</name>
    <dbReference type="NCBI Taxonomy" id="3026419"/>
    <lineage>
        <taxon>Bacteria</taxon>
        <taxon>Pseudomonadati</taxon>
        <taxon>Pseudomonadota</taxon>
        <taxon>Betaproteobacteria</taxon>
        <taxon>Burkholderiales</taxon>
        <taxon>Comamonadaceae</taxon>
        <taxon>Curvibacter</taxon>
    </lineage>
</organism>
<dbReference type="Gene3D" id="3.40.190.290">
    <property type="match status" value="1"/>
</dbReference>
<dbReference type="EMBL" id="JAQSIO010000003">
    <property type="protein sequence ID" value="MDD0815254.1"/>
    <property type="molecule type" value="Genomic_DNA"/>
</dbReference>
<comment type="caution">
    <text evidence="6">The sequence shown here is derived from an EMBL/GenBank/DDBJ whole genome shotgun (WGS) entry which is preliminary data.</text>
</comment>
<evidence type="ECO:0000313" key="6">
    <source>
        <dbReference type="EMBL" id="MDD0815254.1"/>
    </source>
</evidence>
<evidence type="ECO:0000256" key="2">
    <source>
        <dbReference type="ARBA" id="ARBA00023015"/>
    </source>
</evidence>
<keyword evidence="7" id="KW-1185">Reference proteome</keyword>
<dbReference type="PROSITE" id="PS50931">
    <property type="entry name" value="HTH_LYSR"/>
    <property type="match status" value="1"/>
</dbReference>
<protein>
    <submittedName>
        <fullName evidence="6">LysR family transcriptional regulator</fullName>
    </submittedName>
</protein>
<dbReference type="Pfam" id="PF03466">
    <property type="entry name" value="LysR_substrate"/>
    <property type="match status" value="1"/>
</dbReference>
<dbReference type="Pfam" id="PF00126">
    <property type="entry name" value="HTH_1"/>
    <property type="match status" value="1"/>
</dbReference>
<evidence type="ECO:0000259" key="5">
    <source>
        <dbReference type="PROSITE" id="PS50931"/>
    </source>
</evidence>
<gene>
    <name evidence="6" type="ORF">PSQ39_11485</name>
</gene>
<accession>A0ABT5MGY1</accession>
<dbReference type="InterPro" id="IPR058163">
    <property type="entry name" value="LysR-type_TF_proteobact-type"/>
</dbReference>
<evidence type="ECO:0000256" key="1">
    <source>
        <dbReference type="ARBA" id="ARBA00009437"/>
    </source>
</evidence>
<dbReference type="PANTHER" id="PTHR30537:SF5">
    <property type="entry name" value="HTH-TYPE TRANSCRIPTIONAL ACTIVATOR TTDR-RELATED"/>
    <property type="match status" value="1"/>
</dbReference>
<evidence type="ECO:0000256" key="3">
    <source>
        <dbReference type="ARBA" id="ARBA00023125"/>
    </source>
</evidence>
<dbReference type="RefSeq" id="WP_273926907.1">
    <property type="nucleotide sequence ID" value="NZ_JAQSIO010000003.1"/>
</dbReference>
<dbReference type="Proteomes" id="UP001528672">
    <property type="component" value="Unassembled WGS sequence"/>
</dbReference>
<dbReference type="InterPro" id="IPR005119">
    <property type="entry name" value="LysR_subst-bd"/>
</dbReference>
<dbReference type="PANTHER" id="PTHR30537">
    <property type="entry name" value="HTH-TYPE TRANSCRIPTIONAL REGULATOR"/>
    <property type="match status" value="1"/>
</dbReference>
<dbReference type="InterPro" id="IPR000847">
    <property type="entry name" value="LysR_HTH_N"/>
</dbReference>
<reference evidence="6 7" key="1">
    <citation type="submission" date="2023-02" db="EMBL/GenBank/DDBJ databases">
        <title>Bacterial whole genome sequence for Curvibacter sp. HBC28.</title>
        <authorList>
            <person name="Le V."/>
            <person name="Ko S.-R."/>
            <person name="Ahn C.-Y."/>
            <person name="Oh H.-M."/>
        </authorList>
    </citation>
    <scope>NUCLEOTIDE SEQUENCE [LARGE SCALE GENOMIC DNA]</scope>
    <source>
        <strain evidence="6 7">HBC28</strain>
    </source>
</reference>
<comment type="similarity">
    <text evidence="1">Belongs to the LysR transcriptional regulatory family.</text>
</comment>
<sequence length="307" mass="33787">MLKSDWDLVDLQVFCQAARRASFAQAALDLGISGAYVTKRIAHLEKALGVRLFHRSTRRVVISEAGEAAYTWARRVLDSAAEWGDQTHSEPAPSGSLRVSASLRLGRQHLSPILALLGERYPQLDIWLELLDRPVDLLEEGIDIDVRMGEVQEPHLIAHPVKSNVRVLCAAPSYLARRGAPRSLADLAGHECLLLRERHQAFGVWRLQGPQGPGMVKITGSMGSNHADVVYQWALGGKGIVLLAEWDVQAALRSGQLVRLLPDHAQSADVWAVTAARTAQSPKLRLCLQFLIEQLRQGPHALRGLDS</sequence>
<dbReference type="Gene3D" id="1.10.10.10">
    <property type="entry name" value="Winged helix-like DNA-binding domain superfamily/Winged helix DNA-binding domain"/>
    <property type="match status" value="1"/>
</dbReference>
<proteinExistence type="inferred from homology"/>
<name>A0ABT5MGY1_9BURK</name>